<evidence type="ECO:0000256" key="3">
    <source>
        <dbReference type="SAM" id="MobiDB-lite"/>
    </source>
</evidence>
<dbReference type="AlphaFoldDB" id="A0A495R0Z3"/>
<reference evidence="5 6" key="1">
    <citation type="submission" date="2018-10" db="EMBL/GenBank/DDBJ databases">
        <title>Genomic Encyclopedia of Archaeal and Bacterial Type Strains, Phase II (KMG-II): from individual species to whole genera.</title>
        <authorList>
            <person name="Goeker M."/>
        </authorList>
    </citation>
    <scope>NUCLEOTIDE SEQUENCE [LARGE SCALE GENOMIC DNA]</scope>
    <source>
        <strain evidence="5 6">DSM 43383</strain>
    </source>
</reference>
<keyword evidence="6" id="KW-1185">Reference proteome</keyword>
<evidence type="ECO:0000313" key="5">
    <source>
        <dbReference type="EMBL" id="RKS79776.1"/>
    </source>
</evidence>
<evidence type="ECO:0000256" key="2">
    <source>
        <dbReference type="ARBA" id="ARBA00023163"/>
    </source>
</evidence>
<keyword evidence="1" id="KW-0805">Transcription regulation</keyword>
<dbReference type="Pfam" id="PF21943">
    <property type="entry name" value="TetR_C_46"/>
    <property type="match status" value="1"/>
</dbReference>
<dbReference type="InterPro" id="IPR009057">
    <property type="entry name" value="Homeodomain-like_sf"/>
</dbReference>
<gene>
    <name evidence="5" type="ORF">BZB76_1255</name>
</gene>
<evidence type="ECO:0000313" key="6">
    <source>
        <dbReference type="Proteomes" id="UP000274601"/>
    </source>
</evidence>
<protein>
    <submittedName>
        <fullName evidence="5">TetR family transcriptional regulator</fullName>
    </submittedName>
</protein>
<dbReference type="Gene3D" id="1.10.357.10">
    <property type="entry name" value="Tetracycline Repressor, domain 2"/>
    <property type="match status" value="1"/>
</dbReference>
<dbReference type="SUPFAM" id="SSF46689">
    <property type="entry name" value="Homeodomain-like"/>
    <property type="match status" value="1"/>
</dbReference>
<comment type="caution">
    <text evidence="5">The sequence shown here is derived from an EMBL/GenBank/DDBJ whole genome shotgun (WGS) entry which is preliminary data.</text>
</comment>
<sequence length="264" mass="28708">MVFWITARRRAFSGRRKGGSIPFCRRNTAPTLGRPTPGEERAVGDRPRAGRNGGRSLPGLGLDQRRNEPIAAAPRPFDTRSPEDVSTGDVAASKGASRALVHHHFGGGHELYPATLGGAAKRLSVLLEPPTGGGPLDRPRISLSRHFDFVEGHAAGYTTLSRDGPTDRSGKVREIIAGIRQLLPDRILQSPDVATPRPILRITLRAWSAAIETAGPDWLEHRDVPRPQLEGLLIDHLMVIFNTAERHNPGTGHLFDRPAREGMG</sequence>
<evidence type="ECO:0000256" key="1">
    <source>
        <dbReference type="ARBA" id="ARBA00023015"/>
    </source>
</evidence>
<feature type="domain" description="DesT tetracyclin repressor-like C-terminal" evidence="4">
    <location>
        <begin position="142"/>
        <end position="239"/>
    </location>
</feature>
<dbReference type="Proteomes" id="UP000274601">
    <property type="component" value="Unassembled WGS sequence"/>
</dbReference>
<dbReference type="InterPro" id="IPR054129">
    <property type="entry name" value="DesT_TetR_C"/>
</dbReference>
<keyword evidence="2" id="KW-0804">Transcription</keyword>
<dbReference type="EMBL" id="RBWU01000001">
    <property type="protein sequence ID" value="RKS79776.1"/>
    <property type="molecule type" value="Genomic_DNA"/>
</dbReference>
<feature type="compositionally biased region" description="Basic and acidic residues" evidence="3">
    <location>
        <begin position="37"/>
        <end position="48"/>
    </location>
</feature>
<accession>A0A495R0Z3</accession>
<name>A0A495R0Z3_9ACTN</name>
<proteinExistence type="predicted"/>
<feature type="region of interest" description="Disordered" evidence="3">
    <location>
        <begin position="25"/>
        <end position="89"/>
    </location>
</feature>
<organism evidence="5 6">
    <name type="scientific">Actinomadura pelletieri DSM 43383</name>
    <dbReference type="NCBI Taxonomy" id="1120940"/>
    <lineage>
        <taxon>Bacteria</taxon>
        <taxon>Bacillati</taxon>
        <taxon>Actinomycetota</taxon>
        <taxon>Actinomycetes</taxon>
        <taxon>Streptosporangiales</taxon>
        <taxon>Thermomonosporaceae</taxon>
        <taxon>Actinomadura</taxon>
    </lineage>
</organism>
<evidence type="ECO:0000259" key="4">
    <source>
        <dbReference type="Pfam" id="PF21943"/>
    </source>
</evidence>